<dbReference type="Gene3D" id="3.40.190.10">
    <property type="entry name" value="Periplasmic binding protein-like II"/>
    <property type="match status" value="1"/>
</dbReference>
<reference evidence="3 4" key="1">
    <citation type="submission" date="2017-01" db="EMBL/GenBank/DDBJ databases">
        <title>Complete Genome Sequence of Paenalcaligenes hominis, Isolated from a paraplegic Patient with neurogenic bladder.</title>
        <authorList>
            <person name="Mukhopadhyay R."/>
            <person name="Joaquin J."/>
            <person name="Hogue R."/>
            <person name="Kilaru A."/>
            <person name="Jospin G."/>
            <person name="Mars K."/>
            <person name="Eisen J.A."/>
            <person name="Chaturvedi V."/>
        </authorList>
    </citation>
    <scope>NUCLEOTIDE SEQUENCE [LARGE SCALE GENOMIC DNA]</scope>
    <source>
        <strain evidence="3 4">15S00501</strain>
    </source>
</reference>
<evidence type="ECO:0008006" key="5">
    <source>
        <dbReference type="Google" id="ProtNLM"/>
    </source>
</evidence>
<accession>A0A1U9JYK4</accession>
<dbReference type="PANTHER" id="PTHR42928:SF5">
    <property type="entry name" value="BLR1237 PROTEIN"/>
    <property type="match status" value="1"/>
</dbReference>
<feature type="chain" id="PRO_5010733817" description="ABC transporter substrate-binding protein" evidence="2">
    <location>
        <begin position="30"/>
        <end position="327"/>
    </location>
</feature>
<protein>
    <recommendedName>
        <fullName evidence="5">ABC transporter substrate-binding protein</fullName>
    </recommendedName>
</protein>
<evidence type="ECO:0000256" key="2">
    <source>
        <dbReference type="SAM" id="SignalP"/>
    </source>
</evidence>
<dbReference type="SUPFAM" id="SSF53850">
    <property type="entry name" value="Periplasmic binding protein-like II"/>
    <property type="match status" value="1"/>
</dbReference>
<comment type="similarity">
    <text evidence="1">Belongs to the UPF0065 (bug) family.</text>
</comment>
<dbReference type="PIRSF" id="PIRSF017082">
    <property type="entry name" value="YflP"/>
    <property type="match status" value="1"/>
</dbReference>
<dbReference type="EMBL" id="CP019697">
    <property type="protein sequence ID" value="AQS50875.1"/>
    <property type="molecule type" value="Genomic_DNA"/>
</dbReference>
<sequence length="327" mass="35317">MRFFSNLAATTAMFCSSLFMAGASPVASAAPEASFPDREVMLVVTWAPGGRTDAATRIWAPYLAKEFDVPVVVENKPGAGGIIGARSLLRDKKGYSVGVLSTSHLISQWARIPAFELEKYQPVALLYSSPVVLTVNASSDIKTLDDFIKAAKEKPLTFGHAGHGSGDHISTAAFAEMTGAKVRHVPYEGDASAVTALLNEEIDAVMMPLIAVSQQIEAGKLRPIAVSQMKADDLHKNIPTFAEQGVDFEDGDLAGAVFISAEAPKEVVKAWENALAKAFQDETLKEQLSKFFIVPDFKDSQELEAMLANWNPRYEALIDRLGLKATK</sequence>
<dbReference type="AlphaFoldDB" id="A0A1U9JYK4"/>
<evidence type="ECO:0000313" key="3">
    <source>
        <dbReference type="EMBL" id="AQS50875.1"/>
    </source>
</evidence>
<evidence type="ECO:0000256" key="1">
    <source>
        <dbReference type="ARBA" id="ARBA00006987"/>
    </source>
</evidence>
<dbReference type="Pfam" id="PF03401">
    <property type="entry name" value="TctC"/>
    <property type="match status" value="1"/>
</dbReference>
<dbReference type="CDD" id="cd07012">
    <property type="entry name" value="PBP2_Bug_TTT"/>
    <property type="match status" value="1"/>
</dbReference>
<gene>
    <name evidence="3" type="ORF">PAEH1_03570</name>
</gene>
<keyword evidence="2" id="KW-0732">Signal</keyword>
<organism evidence="3 4">
    <name type="scientific">Paenalcaligenes hominis</name>
    <dbReference type="NCBI Taxonomy" id="643674"/>
    <lineage>
        <taxon>Bacteria</taxon>
        <taxon>Pseudomonadati</taxon>
        <taxon>Pseudomonadota</taxon>
        <taxon>Betaproteobacteria</taxon>
        <taxon>Burkholderiales</taxon>
        <taxon>Alcaligenaceae</taxon>
        <taxon>Paenalcaligenes</taxon>
    </lineage>
</organism>
<dbReference type="InterPro" id="IPR042100">
    <property type="entry name" value="Bug_dom1"/>
</dbReference>
<dbReference type="InterPro" id="IPR005064">
    <property type="entry name" value="BUG"/>
</dbReference>
<dbReference type="Proteomes" id="UP000189369">
    <property type="component" value="Chromosome"/>
</dbReference>
<feature type="signal peptide" evidence="2">
    <location>
        <begin position="1"/>
        <end position="29"/>
    </location>
</feature>
<dbReference type="PANTHER" id="PTHR42928">
    <property type="entry name" value="TRICARBOXYLATE-BINDING PROTEIN"/>
    <property type="match status" value="1"/>
</dbReference>
<dbReference type="OrthoDB" id="8678477at2"/>
<dbReference type="STRING" id="643674.PAEH1_03570"/>
<proteinExistence type="inferred from homology"/>
<dbReference type="Gene3D" id="3.40.190.150">
    <property type="entry name" value="Bordetella uptake gene, domain 1"/>
    <property type="match status" value="1"/>
</dbReference>
<evidence type="ECO:0000313" key="4">
    <source>
        <dbReference type="Proteomes" id="UP000189369"/>
    </source>
</evidence>
<name>A0A1U9JYK4_9BURK</name>
<dbReference type="KEGG" id="phn:PAEH1_03570"/>